<feature type="domain" description="Methyltransferase small" evidence="5">
    <location>
        <begin position="29"/>
        <end position="119"/>
    </location>
</feature>
<evidence type="ECO:0000313" key="7">
    <source>
        <dbReference type="Proteomes" id="UP001501752"/>
    </source>
</evidence>
<reference evidence="7" key="1">
    <citation type="journal article" date="2019" name="Int. J. Syst. Evol. Microbiol.">
        <title>The Global Catalogue of Microorganisms (GCM) 10K type strain sequencing project: providing services to taxonomists for standard genome sequencing and annotation.</title>
        <authorList>
            <consortium name="The Broad Institute Genomics Platform"/>
            <consortium name="The Broad Institute Genome Sequencing Center for Infectious Disease"/>
            <person name="Wu L."/>
            <person name="Ma J."/>
        </authorList>
    </citation>
    <scope>NUCLEOTIDE SEQUENCE [LARGE SCALE GENOMIC DNA]</scope>
    <source>
        <strain evidence="7">JCM 13006</strain>
    </source>
</reference>
<protein>
    <submittedName>
        <fullName evidence="6">Methyltransferase</fullName>
    </submittedName>
</protein>
<dbReference type="PANTHER" id="PTHR45875:SF1">
    <property type="entry name" value="METHYLTRANSFERASE N6AMT1"/>
    <property type="match status" value="1"/>
</dbReference>
<gene>
    <name evidence="6" type="ORF">GCM10023235_74800</name>
</gene>
<organism evidence="6 7">
    <name type="scientific">Kitasatospora terrestris</name>
    <dbReference type="NCBI Taxonomy" id="258051"/>
    <lineage>
        <taxon>Bacteria</taxon>
        <taxon>Bacillati</taxon>
        <taxon>Actinomycetota</taxon>
        <taxon>Actinomycetes</taxon>
        <taxon>Kitasatosporales</taxon>
        <taxon>Streptomycetaceae</taxon>
        <taxon>Kitasatospora</taxon>
    </lineage>
</organism>
<dbReference type="NCBIfam" id="TIGR00537">
    <property type="entry name" value="hemK_rel_arch"/>
    <property type="match status" value="1"/>
</dbReference>
<dbReference type="EMBL" id="BAABIS010000001">
    <property type="protein sequence ID" value="GAA4883315.1"/>
    <property type="molecule type" value="Genomic_DNA"/>
</dbReference>
<evidence type="ECO:0000256" key="4">
    <source>
        <dbReference type="ARBA" id="ARBA00022691"/>
    </source>
</evidence>
<evidence type="ECO:0000313" key="6">
    <source>
        <dbReference type="EMBL" id="GAA4883315.1"/>
    </source>
</evidence>
<dbReference type="InterPro" id="IPR007848">
    <property type="entry name" value="Small_mtfrase_dom"/>
</dbReference>
<proteinExistence type="inferred from homology"/>
<evidence type="ECO:0000259" key="5">
    <source>
        <dbReference type="Pfam" id="PF05175"/>
    </source>
</evidence>
<dbReference type="Proteomes" id="UP001501752">
    <property type="component" value="Unassembled WGS sequence"/>
</dbReference>
<name>A0ABP9ENY4_9ACTN</name>
<dbReference type="InterPro" id="IPR004557">
    <property type="entry name" value="PrmC-related"/>
</dbReference>
<keyword evidence="4" id="KW-0949">S-adenosyl-L-methionine</keyword>
<dbReference type="Pfam" id="PF05175">
    <property type="entry name" value="MTS"/>
    <property type="match status" value="1"/>
</dbReference>
<keyword evidence="2 6" id="KW-0489">Methyltransferase</keyword>
<dbReference type="GO" id="GO:0032259">
    <property type="term" value="P:methylation"/>
    <property type="evidence" value="ECO:0007669"/>
    <property type="project" value="UniProtKB-KW"/>
</dbReference>
<evidence type="ECO:0000256" key="2">
    <source>
        <dbReference type="ARBA" id="ARBA00022603"/>
    </source>
</evidence>
<dbReference type="PROSITE" id="PS00092">
    <property type="entry name" value="N6_MTASE"/>
    <property type="match status" value="1"/>
</dbReference>
<comment type="caution">
    <text evidence="6">The sequence shown here is derived from an EMBL/GenBank/DDBJ whole genome shotgun (WGS) entry which is preliminary data.</text>
</comment>
<dbReference type="GO" id="GO:0008168">
    <property type="term" value="F:methyltransferase activity"/>
    <property type="evidence" value="ECO:0007669"/>
    <property type="project" value="UniProtKB-KW"/>
</dbReference>
<keyword evidence="7" id="KW-1185">Reference proteome</keyword>
<dbReference type="InterPro" id="IPR029063">
    <property type="entry name" value="SAM-dependent_MTases_sf"/>
</dbReference>
<dbReference type="InterPro" id="IPR002052">
    <property type="entry name" value="DNA_methylase_N6_adenine_CS"/>
</dbReference>
<dbReference type="CDD" id="cd02440">
    <property type="entry name" value="AdoMet_MTases"/>
    <property type="match status" value="1"/>
</dbReference>
<dbReference type="InterPro" id="IPR052190">
    <property type="entry name" value="Euk-Arch_PrmC-MTase"/>
</dbReference>
<sequence>MSVIKADRPGTRRTTLLLKPPGVYPAQGDTSLLVEALRRERPAPGSSLLDLGTGTGAVALAAAELGAAVTAVDLSRLALATAWLNARLRHLRLKVRHGDLTSPVAGDRFDYIVSNPPYVPSELTGPPRRGIARAWDAGPTGRLLLDRICRQAPRLLTPGGVLLIVQSSLANPDATLDALHRAGLRAGLVAARRQRFGPVMSERADWFEERGLIAPGEREETLVVVRGVRA</sequence>
<dbReference type="Gene3D" id="3.40.50.150">
    <property type="entry name" value="Vaccinia Virus protein VP39"/>
    <property type="match status" value="1"/>
</dbReference>
<accession>A0ABP9ENY4</accession>
<evidence type="ECO:0000256" key="1">
    <source>
        <dbReference type="ARBA" id="ARBA00006149"/>
    </source>
</evidence>
<keyword evidence="3" id="KW-0808">Transferase</keyword>
<dbReference type="PANTHER" id="PTHR45875">
    <property type="entry name" value="METHYLTRANSFERASE N6AMT1"/>
    <property type="match status" value="1"/>
</dbReference>
<evidence type="ECO:0000256" key="3">
    <source>
        <dbReference type="ARBA" id="ARBA00022679"/>
    </source>
</evidence>
<dbReference type="SUPFAM" id="SSF53335">
    <property type="entry name" value="S-adenosyl-L-methionine-dependent methyltransferases"/>
    <property type="match status" value="1"/>
</dbReference>
<dbReference type="RefSeq" id="WP_345701373.1">
    <property type="nucleotide sequence ID" value="NZ_BAABIS010000001.1"/>
</dbReference>
<comment type="similarity">
    <text evidence="1">Belongs to the eukaryotic/archaeal PrmC-related family.</text>
</comment>